<evidence type="ECO:0000256" key="1">
    <source>
        <dbReference type="ARBA" id="ARBA00023015"/>
    </source>
</evidence>
<reference evidence="5" key="3">
    <citation type="submission" date="2023-07" db="EMBL/GenBank/DDBJ databases">
        <title>The extreme plant-growth-promoting properties of Pantoea phytobeneficialis PF55 revealed by functional and genomic analysis.</title>
        <authorList>
            <person name="Nascimento F.X."/>
            <person name="Marcio R.J."/>
        </authorList>
    </citation>
    <scope>NUCLEOTIDE SEQUENCE</scope>
    <source>
        <strain evidence="5">PF55</strain>
    </source>
</reference>
<evidence type="ECO:0000256" key="3">
    <source>
        <dbReference type="ARBA" id="ARBA00023163"/>
    </source>
</evidence>
<keyword evidence="2 6" id="KW-0238">DNA-binding</keyword>
<feature type="domain" description="HTH araC/xylS-type" evidence="4">
    <location>
        <begin position="9"/>
        <end position="107"/>
    </location>
</feature>
<dbReference type="GO" id="GO:0043565">
    <property type="term" value="F:sequence-specific DNA binding"/>
    <property type="evidence" value="ECO:0007669"/>
    <property type="project" value="InterPro"/>
</dbReference>
<dbReference type="Proteomes" id="UP001171299">
    <property type="component" value="Unassembled WGS sequence"/>
</dbReference>
<dbReference type="Proteomes" id="UP000424872">
    <property type="component" value="Plasmid pMSR2D"/>
</dbReference>
<evidence type="ECO:0000313" key="6">
    <source>
        <dbReference type="EMBL" id="QGR09987.1"/>
    </source>
</evidence>
<dbReference type="PANTHER" id="PTHR47504:SF5">
    <property type="entry name" value="RIGHT ORIGIN-BINDING PROTEIN"/>
    <property type="match status" value="1"/>
</dbReference>
<sequence length="125" mass="14783">MPYKKQIIEDLTRWIDMNLHRVHSINDVATRSGYSRWHIQHMFKQVNQMTILGYVRQKRLERAAQELAESQDSITTIALRHGFGSQQTFSRAFMKWQNMQPSRFRSCARLGQRNPDVEKQHAQPG</sequence>
<dbReference type="PRINTS" id="PR00032">
    <property type="entry name" value="HTHARAC"/>
</dbReference>
<evidence type="ECO:0000256" key="2">
    <source>
        <dbReference type="ARBA" id="ARBA00023125"/>
    </source>
</evidence>
<geneLocation type="plasmid" evidence="7">
    <name>pmsr2d</name>
</geneLocation>
<dbReference type="PANTHER" id="PTHR47504">
    <property type="entry name" value="RIGHT ORIGIN-BINDING PROTEIN"/>
    <property type="match status" value="1"/>
</dbReference>
<dbReference type="PROSITE" id="PS01124">
    <property type="entry name" value="HTH_ARAC_FAMILY_2"/>
    <property type="match status" value="1"/>
</dbReference>
<organism evidence="6 7">
    <name type="scientific">Pantoea phytobeneficialis</name>
    <dbReference type="NCBI Taxonomy" id="2052056"/>
    <lineage>
        <taxon>Bacteria</taxon>
        <taxon>Pseudomonadati</taxon>
        <taxon>Pseudomonadota</taxon>
        <taxon>Gammaproteobacteria</taxon>
        <taxon>Enterobacterales</taxon>
        <taxon>Erwiniaceae</taxon>
        <taxon>Pantoea</taxon>
    </lineage>
</organism>
<keyword evidence="6" id="KW-0614">Plasmid</keyword>
<keyword evidence="8" id="KW-1185">Reference proteome</keyword>
<dbReference type="EMBL" id="CP024640">
    <property type="protein sequence ID" value="QGR09987.1"/>
    <property type="molecule type" value="Genomic_DNA"/>
</dbReference>
<dbReference type="InterPro" id="IPR009057">
    <property type="entry name" value="Homeodomain-like_sf"/>
</dbReference>
<dbReference type="KEGG" id="ppho:CTZ24_26355"/>
<dbReference type="InterPro" id="IPR018060">
    <property type="entry name" value="HTH_AraC"/>
</dbReference>
<evidence type="ECO:0000313" key="7">
    <source>
        <dbReference type="Proteomes" id="UP000424872"/>
    </source>
</evidence>
<accession>A0AAP9KSP3</accession>
<reference evidence="7" key="1">
    <citation type="submission" date="2017-11" db="EMBL/GenBank/DDBJ databases">
        <title>Genome sequence of Pantoea sp. MSR2.</title>
        <authorList>
            <person name="Nascimento F.X."/>
        </authorList>
    </citation>
    <scope>NUCLEOTIDE SEQUENCE [LARGE SCALE GENOMIC DNA]</scope>
    <source>
        <strain evidence="7">MSR2</strain>
        <plasmid evidence="7">pmsr2d</plasmid>
    </source>
</reference>
<reference evidence="6" key="2">
    <citation type="journal article" date="2020" name="Environ. Microbiol.">
        <title>The extreme plant-growth-promoting properties of Pantoea phytobeneficialis MSR2 revealed by functional and genomic analysis.</title>
        <authorList>
            <person name="Nascimento F.X."/>
            <person name="Hernandez A.G."/>
            <person name="Glick B.R."/>
            <person name="Rossi M.J."/>
        </authorList>
    </citation>
    <scope>NUCLEOTIDE SEQUENCE</scope>
    <source>
        <strain evidence="6">MSR2</strain>
    </source>
</reference>
<gene>
    <name evidence="6" type="ORF">CTZ24_26355</name>
    <name evidence="5" type="ORF">Q3404_10570</name>
</gene>
<dbReference type="SUPFAM" id="SSF46689">
    <property type="entry name" value="Homeodomain-like"/>
    <property type="match status" value="2"/>
</dbReference>
<evidence type="ECO:0000313" key="8">
    <source>
        <dbReference type="Proteomes" id="UP001171299"/>
    </source>
</evidence>
<proteinExistence type="predicted"/>
<evidence type="ECO:0000313" key="5">
    <source>
        <dbReference type="EMBL" id="MDO6407023.1"/>
    </source>
</evidence>
<dbReference type="AlphaFoldDB" id="A0AAP9KSP3"/>
<dbReference type="Pfam" id="PF12833">
    <property type="entry name" value="HTH_18"/>
    <property type="match status" value="1"/>
</dbReference>
<dbReference type="GO" id="GO:0003700">
    <property type="term" value="F:DNA-binding transcription factor activity"/>
    <property type="evidence" value="ECO:0007669"/>
    <property type="project" value="InterPro"/>
</dbReference>
<dbReference type="Gene3D" id="1.10.10.60">
    <property type="entry name" value="Homeodomain-like"/>
    <property type="match status" value="2"/>
</dbReference>
<protein>
    <submittedName>
        <fullName evidence="6">DNA-binding transcriptional regulator RamA</fullName>
    </submittedName>
    <submittedName>
        <fullName evidence="5">Helix-turn-helix domain-containing protein</fullName>
    </submittedName>
</protein>
<keyword evidence="3" id="KW-0804">Transcription</keyword>
<dbReference type="InterPro" id="IPR050959">
    <property type="entry name" value="MarA-like"/>
</dbReference>
<evidence type="ECO:0000259" key="4">
    <source>
        <dbReference type="PROSITE" id="PS01124"/>
    </source>
</evidence>
<dbReference type="SMART" id="SM00342">
    <property type="entry name" value="HTH_ARAC"/>
    <property type="match status" value="1"/>
</dbReference>
<dbReference type="EMBL" id="JAUOOM010000008">
    <property type="protein sequence ID" value="MDO6407023.1"/>
    <property type="molecule type" value="Genomic_DNA"/>
</dbReference>
<dbReference type="RefSeq" id="WP_208727156.1">
    <property type="nucleotide sequence ID" value="NZ_CP024640.1"/>
</dbReference>
<dbReference type="InterPro" id="IPR020449">
    <property type="entry name" value="Tscrpt_reg_AraC-type_HTH"/>
</dbReference>
<name>A0AAP9KSP3_9GAMM</name>
<keyword evidence="1" id="KW-0805">Transcription regulation</keyword>
<geneLocation type="plasmid" evidence="6">
    <name>pMSR2D</name>
</geneLocation>